<protein>
    <submittedName>
        <fullName evidence="1">Uncharacterized protein</fullName>
    </submittedName>
</protein>
<accession>A0AAD7KCC8</accession>
<proteinExistence type="predicted"/>
<evidence type="ECO:0000313" key="2">
    <source>
        <dbReference type="Proteomes" id="UP001215280"/>
    </source>
</evidence>
<dbReference type="Proteomes" id="UP001215280">
    <property type="component" value="Unassembled WGS sequence"/>
</dbReference>
<gene>
    <name evidence="1" type="ORF">DFH07DRAFT_949230</name>
</gene>
<dbReference type="AlphaFoldDB" id="A0AAD7KCC8"/>
<evidence type="ECO:0000313" key="1">
    <source>
        <dbReference type="EMBL" id="KAJ7782426.1"/>
    </source>
</evidence>
<comment type="caution">
    <text evidence="1">The sequence shown here is derived from an EMBL/GenBank/DDBJ whole genome shotgun (WGS) entry which is preliminary data.</text>
</comment>
<dbReference type="EMBL" id="JARJLG010000003">
    <property type="protein sequence ID" value="KAJ7782426.1"/>
    <property type="molecule type" value="Genomic_DNA"/>
</dbReference>
<keyword evidence="2" id="KW-1185">Reference proteome</keyword>
<organism evidence="1 2">
    <name type="scientific">Mycena maculata</name>
    <dbReference type="NCBI Taxonomy" id="230809"/>
    <lineage>
        <taxon>Eukaryota</taxon>
        <taxon>Fungi</taxon>
        <taxon>Dikarya</taxon>
        <taxon>Basidiomycota</taxon>
        <taxon>Agaricomycotina</taxon>
        <taxon>Agaricomycetes</taxon>
        <taxon>Agaricomycetidae</taxon>
        <taxon>Agaricales</taxon>
        <taxon>Marasmiineae</taxon>
        <taxon>Mycenaceae</taxon>
        <taxon>Mycena</taxon>
    </lineage>
</organism>
<sequence length="241" mass="27092">MSSGTFHTFSAKSSKAHSVLKMFSSARRVTLELRDSSILPNMAGLWEMNQLELAKLQILYILLYHRGYFDIAWVVNDLIRLRFKDSYALSLLLNAGYLDFFTPIETDDFWDSTDSLSELSDSDEPQLGYPSPSLANATLGHCPQPRSYVPVTHPTLQKRPEQHAHSPVNASNNMDVKDEHCDKRIYQSLDPAPPYATITSEATCVEPANDPGIAPDFADSLLLRSMSREAMVELMKTLKIH</sequence>
<reference evidence="1" key="1">
    <citation type="submission" date="2023-03" db="EMBL/GenBank/DDBJ databases">
        <title>Massive genome expansion in bonnet fungi (Mycena s.s.) driven by repeated elements and novel gene families across ecological guilds.</title>
        <authorList>
            <consortium name="Lawrence Berkeley National Laboratory"/>
            <person name="Harder C.B."/>
            <person name="Miyauchi S."/>
            <person name="Viragh M."/>
            <person name="Kuo A."/>
            <person name="Thoen E."/>
            <person name="Andreopoulos B."/>
            <person name="Lu D."/>
            <person name="Skrede I."/>
            <person name="Drula E."/>
            <person name="Henrissat B."/>
            <person name="Morin E."/>
            <person name="Kohler A."/>
            <person name="Barry K."/>
            <person name="LaButti K."/>
            <person name="Morin E."/>
            <person name="Salamov A."/>
            <person name="Lipzen A."/>
            <person name="Mereny Z."/>
            <person name="Hegedus B."/>
            <person name="Baldrian P."/>
            <person name="Stursova M."/>
            <person name="Weitz H."/>
            <person name="Taylor A."/>
            <person name="Grigoriev I.V."/>
            <person name="Nagy L.G."/>
            <person name="Martin F."/>
            <person name="Kauserud H."/>
        </authorList>
    </citation>
    <scope>NUCLEOTIDE SEQUENCE</scope>
    <source>
        <strain evidence="1">CBHHK188m</strain>
    </source>
</reference>
<name>A0AAD7KCC8_9AGAR</name>